<organism evidence="1 2">
    <name type="scientific">Rubrivirga litoralis</name>
    <dbReference type="NCBI Taxonomy" id="3075598"/>
    <lineage>
        <taxon>Bacteria</taxon>
        <taxon>Pseudomonadati</taxon>
        <taxon>Rhodothermota</taxon>
        <taxon>Rhodothermia</taxon>
        <taxon>Rhodothermales</taxon>
        <taxon>Rubricoccaceae</taxon>
        <taxon>Rubrivirga</taxon>
    </lineage>
</organism>
<evidence type="ECO:0000313" key="2">
    <source>
        <dbReference type="Proteomes" id="UP001267426"/>
    </source>
</evidence>
<protein>
    <submittedName>
        <fullName evidence="1">Uncharacterized protein</fullName>
    </submittedName>
</protein>
<accession>A0ABU3BU57</accession>
<name>A0ABU3BU57_9BACT</name>
<gene>
    <name evidence="1" type="ORF">RM540_13725</name>
</gene>
<comment type="caution">
    <text evidence="1">The sequence shown here is derived from an EMBL/GenBank/DDBJ whole genome shotgun (WGS) entry which is preliminary data.</text>
</comment>
<proteinExistence type="predicted"/>
<feature type="non-terminal residue" evidence="1">
    <location>
        <position position="1"/>
    </location>
</feature>
<dbReference type="Proteomes" id="UP001267426">
    <property type="component" value="Unassembled WGS sequence"/>
</dbReference>
<reference evidence="1 2" key="1">
    <citation type="submission" date="2023-09" db="EMBL/GenBank/DDBJ databases">
        <authorList>
            <person name="Rey-Velasco X."/>
        </authorList>
    </citation>
    <scope>NUCLEOTIDE SEQUENCE [LARGE SCALE GENOMIC DNA]</scope>
    <source>
        <strain evidence="1 2">F394</strain>
    </source>
</reference>
<sequence>THLEIMSQEQDRRHEFEQALGAFASSFELVFDNDWDVTKDRIADEHFVSPSGTFINPSVEDEHNNWANRGSLLADYRRLRELMDEYNSDVRS</sequence>
<keyword evidence="2" id="KW-1185">Reference proteome</keyword>
<evidence type="ECO:0000313" key="1">
    <source>
        <dbReference type="EMBL" id="MDT0632813.1"/>
    </source>
</evidence>
<dbReference type="EMBL" id="JAVRHT010000039">
    <property type="protein sequence ID" value="MDT0632813.1"/>
    <property type="molecule type" value="Genomic_DNA"/>
</dbReference>